<evidence type="ECO:0000313" key="9">
    <source>
        <dbReference type="EMBL" id="OAO17283.1"/>
    </source>
</evidence>
<sequence length="270" mass="31278">MDINLNELVGNIPPITLITCIISIVLGALSSYSNSYSQLFFFSKRLCFTKGEWWRLFTSYFYIGPLSFNFLITLYMSAVYSVRLETTCFYKKPAEYVYMLIIGIFTITVISCIYPSSGFLGMALHSMIIYVWCRKNPHINLQFLFIPMKAPYFPYILMAFHYFSYGKLLDSDVVGMISGHIYYYFSDILPKIAKVRGWKRTTFIEAPSFLHISIPFVTHRCWLLQGIGDEYDIEEPIPEELLTEELPEAAIAPDDESSSPEDEDEVHQRH</sequence>
<dbReference type="STRING" id="478820.A0A196SJR2"/>
<evidence type="ECO:0000256" key="1">
    <source>
        <dbReference type="ARBA" id="ARBA00004477"/>
    </source>
</evidence>
<keyword evidence="4 7" id="KW-0256">Endoplasmic reticulum</keyword>
<comment type="function">
    <text evidence="7">May be involved in the degradation of misfolded endoplasmic reticulum (ER) luminal proteins.</text>
</comment>
<comment type="caution">
    <text evidence="9">The sequence shown here is derived from an EMBL/GenBank/DDBJ whole genome shotgun (WGS) entry which is preliminary data.</text>
</comment>
<feature type="transmembrane region" description="Helical" evidence="7">
    <location>
        <begin position="53"/>
        <end position="76"/>
    </location>
</feature>
<dbReference type="Gene3D" id="1.20.1540.10">
    <property type="entry name" value="Rhomboid-like"/>
    <property type="match status" value="1"/>
</dbReference>
<dbReference type="Proteomes" id="UP000078348">
    <property type="component" value="Unassembled WGS sequence"/>
</dbReference>
<comment type="similarity">
    <text evidence="2 7">Belongs to the derlin family.</text>
</comment>
<reference evidence="9 10" key="1">
    <citation type="submission" date="2016-05" db="EMBL/GenBank/DDBJ databases">
        <title>Nuclear genome of Blastocystis sp. subtype 1 NandII.</title>
        <authorList>
            <person name="Gentekaki E."/>
            <person name="Curtis B."/>
            <person name="Stairs C."/>
            <person name="Eme L."/>
            <person name="Herman E."/>
            <person name="Klimes V."/>
            <person name="Arias M.C."/>
            <person name="Elias M."/>
            <person name="Hilliou F."/>
            <person name="Klute M."/>
            <person name="Malik S.-B."/>
            <person name="Pightling A."/>
            <person name="Rachubinski R."/>
            <person name="Salas D."/>
            <person name="Schlacht A."/>
            <person name="Suga H."/>
            <person name="Archibald J."/>
            <person name="Ball S.G."/>
            <person name="Clark G."/>
            <person name="Dacks J."/>
            <person name="Van Der Giezen M."/>
            <person name="Tsaousis A."/>
            <person name="Roger A."/>
        </authorList>
    </citation>
    <scope>NUCLEOTIDE SEQUENCE [LARGE SCALE GENOMIC DNA]</scope>
    <source>
        <strain evidence="10">ATCC 50177 / NandII</strain>
    </source>
</reference>
<keyword evidence="10" id="KW-1185">Reference proteome</keyword>
<keyword evidence="6 7" id="KW-0472">Membrane</keyword>
<keyword evidence="5 7" id="KW-1133">Transmembrane helix</keyword>
<dbReference type="PANTHER" id="PTHR11009">
    <property type="entry name" value="DER1-LIKE PROTEIN, DERLIN"/>
    <property type="match status" value="1"/>
</dbReference>
<evidence type="ECO:0000256" key="8">
    <source>
        <dbReference type="SAM" id="MobiDB-lite"/>
    </source>
</evidence>
<evidence type="ECO:0000256" key="3">
    <source>
        <dbReference type="ARBA" id="ARBA00022692"/>
    </source>
</evidence>
<dbReference type="GO" id="GO:0006950">
    <property type="term" value="P:response to stress"/>
    <property type="evidence" value="ECO:0007669"/>
    <property type="project" value="UniProtKB-ARBA"/>
</dbReference>
<dbReference type="EMBL" id="LXWW01000037">
    <property type="protein sequence ID" value="OAO17283.1"/>
    <property type="molecule type" value="Genomic_DNA"/>
</dbReference>
<gene>
    <name evidence="9" type="ORF">AV274_0994</name>
</gene>
<evidence type="ECO:0000256" key="7">
    <source>
        <dbReference type="RuleBase" id="RU363059"/>
    </source>
</evidence>
<feature type="transmembrane region" description="Helical" evidence="7">
    <location>
        <begin position="96"/>
        <end position="122"/>
    </location>
</feature>
<evidence type="ECO:0000256" key="4">
    <source>
        <dbReference type="ARBA" id="ARBA00022824"/>
    </source>
</evidence>
<dbReference type="GO" id="GO:0005789">
    <property type="term" value="C:endoplasmic reticulum membrane"/>
    <property type="evidence" value="ECO:0007669"/>
    <property type="project" value="UniProtKB-SubCell"/>
</dbReference>
<dbReference type="OrthoDB" id="1716531at2759"/>
<comment type="subcellular location">
    <subcellularLocation>
        <location evidence="1 7">Endoplasmic reticulum membrane</location>
        <topology evidence="1 7">Multi-pass membrane protein</topology>
    </subcellularLocation>
</comment>
<feature type="region of interest" description="Disordered" evidence="8">
    <location>
        <begin position="242"/>
        <end position="270"/>
    </location>
</feature>
<name>A0A196SJR2_BLAHN</name>
<evidence type="ECO:0000313" key="10">
    <source>
        <dbReference type="Proteomes" id="UP000078348"/>
    </source>
</evidence>
<dbReference type="InterPro" id="IPR035952">
    <property type="entry name" value="Rhomboid-like_sf"/>
</dbReference>
<dbReference type="AlphaFoldDB" id="A0A196SJR2"/>
<feature type="transmembrane region" description="Helical" evidence="7">
    <location>
        <begin position="12"/>
        <end position="32"/>
    </location>
</feature>
<evidence type="ECO:0000256" key="5">
    <source>
        <dbReference type="ARBA" id="ARBA00022989"/>
    </source>
</evidence>
<evidence type="ECO:0000256" key="2">
    <source>
        <dbReference type="ARBA" id="ARBA00008917"/>
    </source>
</evidence>
<keyword evidence="3 7" id="KW-0812">Transmembrane</keyword>
<dbReference type="SUPFAM" id="SSF144091">
    <property type="entry name" value="Rhomboid-like"/>
    <property type="match status" value="1"/>
</dbReference>
<proteinExistence type="inferred from homology"/>
<evidence type="ECO:0000256" key="6">
    <source>
        <dbReference type="ARBA" id="ARBA00023136"/>
    </source>
</evidence>
<protein>
    <recommendedName>
        <fullName evidence="7">Derlin</fullName>
    </recommendedName>
</protein>
<dbReference type="InterPro" id="IPR007599">
    <property type="entry name" value="DER1"/>
</dbReference>
<organism evidence="9 10">
    <name type="scientific">Blastocystis sp. subtype 1 (strain ATCC 50177 / NandII)</name>
    <dbReference type="NCBI Taxonomy" id="478820"/>
    <lineage>
        <taxon>Eukaryota</taxon>
        <taxon>Sar</taxon>
        <taxon>Stramenopiles</taxon>
        <taxon>Bigyra</taxon>
        <taxon>Opalozoa</taxon>
        <taxon>Opalinata</taxon>
        <taxon>Blastocystidae</taxon>
        <taxon>Blastocystis</taxon>
    </lineage>
</organism>
<dbReference type="Pfam" id="PF04511">
    <property type="entry name" value="DER1"/>
    <property type="match status" value="1"/>
</dbReference>
<feature type="transmembrane region" description="Helical" evidence="7">
    <location>
        <begin position="143"/>
        <end position="163"/>
    </location>
</feature>
<accession>A0A196SJR2</accession>